<dbReference type="Proteomes" id="UP000663879">
    <property type="component" value="Unassembled WGS sequence"/>
</dbReference>
<dbReference type="FunFam" id="1.20.1690.10:FF:000003">
    <property type="entry name" value="V-type proton ATPase subunit"/>
    <property type="match status" value="1"/>
</dbReference>
<reference evidence="9" key="1">
    <citation type="submission" date="2021-02" db="EMBL/GenBank/DDBJ databases">
        <authorList>
            <person name="Nowell W R."/>
        </authorList>
    </citation>
    <scope>NUCLEOTIDE SEQUENCE</scope>
    <source>
        <strain evidence="9">Ploen Becks lab</strain>
    </source>
</reference>
<dbReference type="GO" id="GO:0033179">
    <property type="term" value="C:proton-transporting V-type ATPase, V0 domain"/>
    <property type="evidence" value="ECO:0007669"/>
    <property type="project" value="InterPro"/>
</dbReference>
<evidence type="ECO:0000256" key="1">
    <source>
        <dbReference type="ARBA" id="ARBA00006709"/>
    </source>
</evidence>
<comment type="function">
    <text evidence="6">Subunit of the integral membrane V0 complex of vacuolar ATPase. Vacuolar ATPase is responsible for acidifying a variety of intracellular compartments in eukaryotic cells, thus providing most of the energy required for transport processes in the vacuolar system.</text>
</comment>
<dbReference type="InterPro" id="IPR044911">
    <property type="entry name" value="V-type_ATPase_csu/dsu_dom_3"/>
</dbReference>
<dbReference type="AlphaFoldDB" id="A0A813M403"/>
<dbReference type="FunFam" id="1.10.132.50:FF:000002">
    <property type="entry name" value="V-type proton ATPase subunit"/>
    <property type="match status" value="1"/>
</dbReference>
<dbReference type="InterPro" id="IPR002843">
    <property type="entry name" value="ATPase_V0-cplx_csu/dsu"/>
</dbReference>
<dbReference type="InterPro" id="IPR016727">
    <property type="entry name" value="ATPase_V0-cplx_dsu"/>
</dbReference>
<dbReference type="PIRSF" id="PIRSF018497">
    <property type="entry name" value="V-ATP_synth_D"/>
    <property type="match status" value="1"/>
</dbReference>
<evidence type="ECO:0000256" key="7">
    <source>
        <dbReference type="ARBA" id="ARBA00061861"/>
    </source>
</evidence>
<comment type="similarity">
    <text evidence="1 8">Belongs to the V-ATPase V0D/AC39 subunit family.</text>
</comment>
<comment type="function">
    <text evidence="5">Subunit of the V0 complex of vacuolar(H+)-ATPase (V-ATPase), a multisubunit enzyme composed of a peripheral complex (V1) that hydrolyzes ATP and a membrane integral complex (V0) that translocates protons. V-ATPase is responsible for acidifying and maintaining the pH of intracellular compartments and in some cell types, is targeted to the plasma membrane, where it is responsible for acidifying the extracellular environment. May play a role in coupling of proton transport and ATP hydrolysis. Regulator of osteoclast fusion and bone formation.</text>
</comment>
<dbReference type="InterPro" id="IPR035067">
    <property type="entry name" value="V-type_ATPase_csu/dsu"/>
</dbReference>
<dbReference type="GO" id="GO:0005773">
    <property type="term" value="C:vacuole"/>
    <property type="evidence" value="ECO:0007669"/>
    <property type="project" value="UniProtKB-ARBA"/>
</dbReference>
<evidence type="ECO:0000256" key="2">
    <source>
        <dbReference type="ARBA" id="ARBA00022448"/>
    </source>
</evidence>
<dbReference type="PANTHER" id="PTHR11028">
    <property type="entry name" value="VACUOLAR ATP SYNTHASE SUBUNIT AC39"/>
    <property type="match status" value="1"/>
</dbReference>
<evidence type="ECO:0000313" key="10">
    <source>
        <dbReference type="Proteomes" id="UP000663879"/>
    </source>
</evidence>
<keyword evidence="3 8" id="KW-0375">Hydrogen ion transport</keyword>
<dbReference type="EMBL" id="CAJNOC010000052">
    <property type="protein sequence ID" value="CAF0710196.1"/>
    <property type="molecule type" value="Genomic_DNA"/>
</dbReference>
<dbReference type="SUPFAM" id="SSF103486">
    <property type="entry name" value="V-type ATP synthase subunit C"/>
    <property type="match status" value="1"/>
</dbReference>
<evidence type="ECO:0000313" key="9">
    <source>
        <dbReference type="EMBL" id="CAF0710196.1"/>
    </source>
</evidence>
<dbReference type="Gene3D" id="1.20.1690.10">
    <property type="entry name" value="V-type ATP synthase subunit C domain"/>
    <property type="match status" value="2"/>
</dbReference>
<dbReference type="GO" id="GO:0046961">
    <property type="term" value="F:proton-transporting ATPase activity, rotational mechanism"/>
    <property type="evidence" value="ECO:0007669"/>
    <property type="project" value="InterPro"/>
</dbReference>
<accession>A0A813M403</accession>
<protein>
    <recommendedName>
        <fullName evidence="8">V-type proton ATPase subunit</fullName>
    </recommendedName>
</protein>
<dbReference type="Gene3D" id="1.10.132.50">
    <property type="entry name" value="ATP synthase (C/AC39) subunit, domain 3"/>
    <property type="match status" value="1"/>
</dbReference>
<dbReference type="FunFam" id="1.20.1690.10:FF:000001">
    <property type="entry name" value="V-type proton ATPase subunit"/>
    <property type="match status" value="1"/>
</dbReference>
<keyword evidence="4 8" id="KW-0406">Ion transport</keyword>
<keyword evidence="10" id="KW-1185">Reference proteome</keyword>
<name>A0A813M403_9BILA</name>
<evidence type="ECO:0000256" key="3">
    <source>
        <dbReference type="ARBA" id="ARBA00022781"/>
    </source>
</evidence>
<evidence type="ECO:0000256" key="4">
    <source>
        <dbReference type="ARBA" id="ARBA00023065"/>
    </source>
</evidence>
<evidence type="ECO:0000256" key="6">
    <source>
        <dbReference type="ARBA" id="ARBA00059209"/>
    </source>
</evidence>
<dbReference type="Pfam" id="PF01992">
    <property type="entry name" value="vATP-synt_AC39"/>
    <property type="match status" value="1"/>
</dbReference>
<organism evidence="9 10">
    <name type="scientific">Brachionus calyciflorus</name>
    <dbReference type="NCBI Taxonomy" id="104777"/>
    <lineage>
        <taxon>Eukaryota</taxon>
        <taxon>Metazoa</taxon>
        <taxon>Spiralia</taxon>
        <taxon>Gnathifera</taxon>
        <taxon>Rotifera</taxon>
        <taxon>Eurotatoria</taxon>
        <taxon>Monogononta</taxon>
        <taxon>Pseudotrocha</taxon>
        <taxon>Ploima</taxon>
        <taxon>Brachionidae</taxon>
        <taxon>Brachionus</taxon>
    </lineage>
</organism>
<keyword evidence="2 8" id="KW-0813">Transport</keyword>
<dbReference type="OrthoDB" id="10250083at2759"/>
<comment type="subunit">
    <text evidence="7">V-ATPase is a heteromultimeric enzyme made up of two complexes: the ATP-hydrolytic V1 complex and the proton translocation V0 complex. The V1 complex consists of three catalytic AB heterodimers that form a heterohexamer, three peripheral stalks each consisting of EG heterodimers, one central rotor including subunits D and F, and the regulatory subunits C and H. The proton translocation complex V0 consists of the proton transport subunit a, a ring of proteolipid subunits c9c'', rotary subunit d, subunits e and f, and the accessory subunits ATP6AP1/Ac45 and ATP6AP2/PRR. Interacts with TM4SF19; this interaction inhibits V1-V0 complex assembly.</text>
</comment>
<evidence type="ECO:0000256" key="5">
    <source>
        <dbReference type="ARBA" id="ARBA00045985"/>
    </source>
</evidence>
<proteinExistence type="inferred from homology"/>
<gene>
    <name evidence="9" type="ORF">OXX778_LOCUS918</name>
</gene>
<comment type="caution">
    <text evidence="9">The sequence shown here is derived from an EMBL/GenBank/DDBJ whole genome shotgun (WGS) entry which is preliminary data.</text>
</comment>
<evidence type="ECO:0000256" key="8">
    <source>
        <dbReference type="PIRNR" id="PIRNR018497"/>
    </source>
</evidence>
<sequence length="349" mass="40450">MFLDVLFNIDNGYLEGLVRGFKSGILKNQDYVNLVQCETLEDLKLHLQTTDYGNFLANEPSPLTVSVIDDKIREKYVLEFQHLRNHSVEPLSKFLDYITYAYMIDNIVLLITGHLHQRSIQELLPKCHPLGMFEQMGAITVADTSANLYNAILIDTPLAPYFIDCISEHDLDELNIEIMRNTLYKAYIEDFYKFCQELGGPTSEVMCELLAFEADRRAFMITINSLGVELPKDERSKLYPRCGKLYPDGLNQLAKAEEYEQVRMIAESYAEYKPLFENVGTNPGDKTIEDKFFEQEVTMNLNAFMRQFGFGVFYSFLKLKEQENRNIIWIAECVAQKHRARIDNYIPIM</sequence>
<dbReference type="InterPro" id="IPR036079">
    <property type="entry name" value="ATPase_csu/dsu_sf"/>
</dbReference>